<dbReference type="InterPro" id="IPR041664">
    <property type="entry name" value="AAA_16"/>
</dbReference>
<keyword evidence="2" id="KW-0614">Plasmid</keyword>
<geneLocation type="plasmid" evidence="2">
    <name>pDson04</name>
</geneLocation>
<accession>A0AAU7U4R9</accession>
<dbReference type="KEGG" id="dsc:ABOD76_01090"/>
<dbReference type="RefSeq" id="WP_350240775.1">
    <property type="nucleotide sequence ID" value="NZ_CP158296.1"/>
</dbReference>
<dbReference type="GO" id="GO:0006355">
    <property type="term" value="P:regulation of DNA-templated transcription"/>
    <property type="evidence" value="ECO:0007669"/>
    <property type="project" value="InterPro"/>
</dbReference>
<feature type="domain" description="Bacterial transcriptional activator" evidence="1">
    <location>
        <begin position="97"/>
        <end position="227"/>
    </location>
</feature>
<dbReference type="Pfam" id="PF13191">
    <property type="entry name" value="AAA_16"/>
    <property type="match status" value="1"/>
</dbReference>
<gene>
    <name evidence="2" type="ORF">ABOD76_01090</name>
</gene>
<dbReference type="InterPro" id="IPR027417">
    <property type="entry name" value="P-loop_NTPase"/>
</dbReference>
<organism evidence="2">
    <name type="scientific">Deinococcus sonorensis KR-87</name>
    <dbReference type="NCBI Taxonomy" id="694439"/>
    <lineage>
        <taxon>Bacteria</taxon>
        <taxon>Thermotogati</taxon>
        <taxon>Deinococcota</taxon>
        <taxon>Deinococci</taxon>
        <taxon>Deinococcales</taxon>
        <taxon>Deinococcaceae</taxon>
        <taxon>Deinococcus</taxon>
    </lineage>
</organism>
<dbReference type="InterPro" id="IPR051677">
    <property type="entry name" value="AfsR-DnrI-RedD_regulator"/>
</dbReference>
<evidence type="ECO:0000259" key="1">
    <source>
        <dbReference type="SMART" id="SM01043"/>
    </source>
</evidence>
<name>A0AAU7U4R9_9DEIO</name>
<protein>
    <submittedName>
        <fullName evidence="2">BTAD domain-containing putative transcriptional regulator</fullName>
    </submittedName>
</protein>
<proteinExistence type="predicted"/>
<dbReference type="GO" id="GO:0003677">
    <property type="term" value="F:DNA binding"/>
    <property type="evidence" value="ECO:0007669"/>
    <property type="project" value="InterPro"/>
</dbReference>
<dbReference type="SMART" id="SM01043">
    <property type="entry name" value="BTAD"/>
    <property type="match status" value="1"/>
</dbReference>
<dbReference type="AlphaFoldDB" id="A0AAU7U4R9"/>
<dbReference type="Gene3D" id="3.40.50.300">
    <property type="entry name" value="P-loop containing nucleotide triphosphate hydrolases"/>
    <property type="match status" value="1"/>
</dbReference>
<dbReference type="InterPro" id="IPR005158">
    <property type="entry name" value="BTAD"/>
</dbReference>
<dbReference type="SUPFAM" id="SSF46894">
    <property type="entry name" value="C-terminal effector domain of the bipartite response regulators"/>
    <property type="match status" value="1"/>
</dbReference>
<dbReference type="InterPro" id="IPR016032">
    <property type="entry name" value="Sig_transdc_resp-reg_C-effctor"/>
</dbReference>
<dbReference type="InterPro" id="IPR011990">
    <property type="entry name" value="TPR-like_helical_dom_sf"/>
</dbReference>
<dbReference type="EMBL" id="CP158296">
    <property type="protein sequence ID" value="XBV83352.1"/>
    <property type="molecule type" value="Genomic_DNA"/>
</dbReference>
<dbReference type="Gene3D" id="1.25.40.10">
    <property type="entry name" value="Tetratricopeptide repeat domain"/>
    <property type="match status" value="1"/>
</dbReference>
<dbReference type="Pfam" id="PF03704">
    <property type="entry name" value="BTAD"/>
    <property type="match status" value="1"/>
</dbReference>
<evidence type="ECO:0000313" key="2">
    <source>
        <dbReference type="EMBL" id="XBV83352.1"/>
    </source>
</evidence>
<dbReference type="SUPFAM" id="SSF48452">
    <property type="entry name" value="TPR-like"/>
    <property type="match status" value="1"/>
</dbReference>
<dbReference type="PANTHER" id="PTHR35807">
    <property type="entry name" value="TRANSCRIPTIONAL REGULATOR REDD-RELATED"/>
    <property type="match status" value="1"/>
</dbReference>
<sequence>MPEPLTGWQLKLLGPPQVVTADGQVIRCERKVAALLSYLALEGPTPRATLVRLLWPETPVSASRNNLVHHLRRLKKACGADLVVPGELAALDPALQVDVRTLLEGGGTRLDWTVLLDGVELDGCPDLMEWLEAQREEVGTLLVDAGRTEMGRLEARGAFAEAAALAQTLLDLDPVAEEVWRALMRLQYLNGDRPAALQTYHRCRNVLERELGVEPEAATKQLARDIDQGALGTPLTTIRPGRIPLAALRPPTLVGRDEAWARMEEAWAGGQGIMLIGEAGSGKTRLALDFLHSRTTHQLLFFQARHGDDQVPYATHARNYRGTLAAYPDLELPAWVRSELARMLPELGDAPPPMTAEADKRRFYDAKVEVIRLIAERGPVIVATDDVQFMDDASVEAGAYVGSRFWGDARVNLRTLFCLRPGELSATAQALLQAMYDAGALVPIHLTPLDPPAIERLLADLDVPQARAYAHDLARVTGGHPQALLETLRHLFETDAFQRPGQPLEAGGGVTAVIGRRLERLTPFALQAARAAAVLHADFTPEMVAQMLGVPLMELALAWEELEDAQIMSDERFSHDLVLATVLAGIPSPVLGVLHRAAAQLLASQGGPAARVARHWQEGGNLGRAAPWFLKAGEAAEATLHVEQARAHYRDARLAFETSGDARGALQARQAEAALNVGVSE</sequence>
<reference evidence="2" key="1">
    <citation type="submission" date="2024-06" db="EMBL/GenBank/DDBJ databases">
        <title>Draft Genome Sequence of Deinococcus sonorensis Type Strain KR-87, a Biofilm Producing Representative of the Genus Deinococcus.</title>
        <authorList>
            <person name="Boren L.S."/>
            <person name="Grosso R.A."/>
            <person name="Hugenberg-Cox A.N."/>
            <person name="Hill J.T.E."/>
            <person name="Albert C.M."/>
            <person name="Tuohy J.M."/>
        </authorList>
    </citation>
    <scope>NUCLEOTIDE SEQUENCE</scope>
    <source>
        <strain evidence="2">KR-87</strain>
        <plasmid evidence="2">pDson04</plasmid>
    </source>
</reference>
<dbReference type="SUPFAM" id="SSF52540">
    <property type="entry name" value="P-loop containing nucleoside triphosphate hydrolases"/>
    <property type="match status" value="1"/>
</dbReference>